<evidence type="ECO:0000259" key="1">
    <source>
        <dbReference type="Pfam" id="PF16012"/>
    </source>
</evidence>
<dbReference type="EMBL" id="GEZM01016367">
    <property type="protein sequence ID" value="JAV91298.1"/>
    <property type="molecule type" value="Transcribed_RNA"/>
</dbReference>
<proteinExistence type="predicted"/>
<feature type="domain" description="DUF4780" evidence="1">
    <location>
        <begin position="2"/>
        <end position="101"/>
    </location>
</feature>
<dbReference type="AlphaFoldDB" id="A0A1Y1N1I1"/>
<dbReference type="Pfam" id="PF16012">
    <property type="entry name" value="DUF4780"/>
    <property type="match status" value="1"/>
</dbReference>
<name>A0A1Y1N1I1_PHOPY</name>
<organism evidence="2">
    <name type="scientific">Photinus pyralis</name>
    <name type="common">Common eastern firefly</name>
    <name type="synonym">Lampyris pyralis</name>
    <dbReference type="NCBI Taxonomy" id="7054"/>
    <lineage>
        <taxon>Eukaryota</taxon>
        <taxon>Metazoa</taxon>
        <taxon>Ecdysozoa</taxon>
        <taxon>Arthropoda</taxon>
        <taxon>Hexapoda</taxon>
        <taxon>Insecta</taxon>
        <taxon>Pterygota</taxon>
        <taxon>Neoptera</taxon>
        <taxon>Endopterygota</taxon>
        <taxon>Coleoptera</taxon>
        <taxon>Polyphaga</taxon>
        <taxon>Elateriformia</taxon>
        <taxon>Elateroidea</taxon>
        <taxon>Lampyridae</taxon>
        <taxon>Lampyrinae</taxon>
        <taxon>Photinus</taxon>
    </lineage>
</organism>
<sequence>MVGILHGRYPEMHLTTEELKALQEGILEIIRNLEEGMVGPQFLGSTFKPGRLLVNCADETTAEWLKGVVPSVKPWEGVTLRAIDEKEIPKATIVKDYFPSQSVT</sequence>
<protein>
    <recommendedName>
        <fullName evidence="1">DUF4780 domain-containing protein</fullName>
    </recommendedName>
</protein>
<evidence type="ECO:0000313" key="2">
    <source>
        <dbReference type="EMBL" id="JAV91298.1"/>
    </source>
</evidence>
<accession>A0A1Y1N1I1</accession>
<reference evidence="2" key="1">
    <citation type="journal article" date="2016" name="Sci. Rep.">
        <title>Molecular characterization of firefly nuptial gifts: a multi-omics approach sheds light on postcopulatory sexual selection.</title>
        <authorList>
            <person name="Al-Wathiqui N."/>
            <person name="Fallon T.R."/>
            <person name="South A."/>
            <person name="Weng J.K."/>
            <person name="Lewis S.M."/>
        </authorList>
    </citation>
    <scope>NUCLEOTIDE SEQUENCE</scope>
</reference>
<dbReference type="InterPro" id="IPR031961">
    <property type="entry name" value="DUF4780"/>
</dbReference>